<dbReference type="PANTHER" id="PTHR13847">
    <property type="entry name" value="SARCOSINE DEHYDROGENASE-RELATED"/>
    <property type="match status" value="1"/>
</dbReference>
<dbReference type="PANTHER" id="PTHR13847:SF274">
    <property type="entry name" value="RIESKE 2FE-2S IRON-SULFUR PROTEIN YHFW-RELATED"/>
    <property type="match status" value="1"/>
</dbReference>
<dbReference type="GO" id="GO:0005737">
    <property type="term" value="C:cytoplasm"/>
    <property type="evidence" value="ECO:0007669"/>
    <property type="project" value="TreeGrafter"/>
</dbReference>
<dbReference type="GO" id="GO:0016705">
    <property type="term" value="F:oxidoreductase activity, acting on paired donors, with incorporation or reduction of molecular oxygen"/>
    <property type="evidence" value="ECO:0007669"/>
    <property type="project" value="UniProtKB-ARBA"/>
</dbReference>
<evidence type="ECO:0000313" key="6">
    <source>
        <dbReference type="EMBL" id="BCJ92741.1"/>
    </source>
</evidence>
<keyword evidence="7" id="KW-1185">Reference proteome</keyword>
<evidence type="ECO:0000256" key="5">
    <source>
        <dbReference type="ARBA" id="ARBA00023157"/>
    </source>
</evidence>
<dbReference type="InterPro" id="IPR017941">
    <property type="entry name" value="Rieske_2Fe-2S"/>
</dbReference>
<dbReference type="AlphaFoldDB" id="A0A6S6R0H6"/>
<dbReference type="KEGG" id="acel:acsn021_03100"/>
<proteinExistence type="predicted"/>
<dbReference type="InterPro" id="IPR036922">
    <property type="entry name" value="Rieske_2Fe-2S_sf"/>
</dbReference>
<dbReference type="Gene3D" id="3.50.50.60">
    <property type="entry name" value="FAD/NAD(P)-binding domain"/>
    <property type="match status" value="1"/>
</dbReference>
<dbReference type="RefSeq" id="WP_330601808.1">
    <property type="nucleotide sequence ID" value="NZ_AP023367.1"/>
</dbReference>
<dbReference type="Pfam" id="PF01266">
    <property type="entry name" value="DAO"/>
    <property type="match status" value="1"/>
</dbReference>
<dbReference type="Gene3D" id="2.102.10.10">
    <property type="entry name" value="Rieske [2Fe-2S] iron-sulphur domain"/>
    <property type="match status" value="1"/>
</dbReference>
<protein>
    <submittedName>
        <fullName evidence="6">Oxidoreductase</fullName>
    </submittedName>
</protein>
<evidence type="ECO:0000256" key="4">
    <source>
        <dbReference type="ARBA" id="ARBA00023014"/>
    </source>
</evidence>
<dbReference type="Pfam" id="PF00355">
    <property type="entry name" value="Rieske"/>
    <property type="match status" value="1"/>
</dbReference>
<dbReference type="InterPro" id="IPR005805">
    <property type="entry name" value="Rieske_Fe-S_prot_C"/>
</dbReference>
<evidence type="ECO:0000256" key="1">
    <source>
        <dbReference type="ARBA" id="ARBA00022714"/>
    </source>
</evidence>
<reference evidence="6 7" key="1">
    <citation type="journal article" date="2016" name="Int. J. Syst. Evol. Microbiol.">
        <title>Descriptions of Anaerotaenia torta gen. nov., sp. nov. and Anaerocolumna cellulosilytica gen. nov., sp. nov. isolated from a methanogenic reactor of cattle waste.</title>
        <authorList>
            <person name="Uek A."/>
            <person name="Ohtaki Y."/>
            <person name="Kaku N."/>
            <person name="Ueki K."/>
        </authorList>
    </citation>
    <scope>NUCLEOTIDE SEQUENCE [LARGE SCALE GENOMIC DNA]</scope>
    <source>
        <strain evidence="6 7">SN021</strain>
    </source>
</reference>
<dbReference type="SUPFAM" id="SSF51905">
    <property type="entry name" value="FAD/NAD(P)-binding domain"/>
    <property type="match status" value="1"/>
</dbReference>
<dbReference type="GO" id="GO:0051537">
    <property type="term" value="F:2 iron, 2 sulfur cluster binding"/>
    <property type="evidence" value="ECO:0007669"/>
    <property type="project" value="UniProtKB-KW"/>
</dbReference>
<dbReference type="GO" id="GO:0004497">
    <property type="term" value="F:monooxygenase activity"/>
    <property type="evidence" value="ECO:0007669"/>
    <property type="project" value="UniProtKB-ARBA"/>
</dbReference>
<keyword evidence="3" id="KW-0408">Iron</keyword>
<dbReference type="InterPro" id="IPR006076">
    <property type="entry name" value="FAD-dep_OxRdtase"/>
</dbReference>
<accession>A0A6S6R0H6</accession>
<sequence length="486" mass="54235">MPNNRMESIWKKEQTFEEREPLRGDISVDVAIIGGGMAGLLTAFFLQQKGLKTVVLEAQTITSGQTQNTTAKITSQHGLIYDNLIQNFGAEKAALYANANEEAIKRYEAIIKERGIDCHFEKKPSYLYSLKDSRVIEKEVDAAVNCGISATFTVNTALPFDVKGAVKFEKQAQFQPLEFLKEIINPLTIYEHTQAKAIDDSIILTEQGRVRAEHIVVASHYPFINTPGYYFLRMHQERSYVMALKNTPSLDGMYRDESMEGLSFRTHKNMLILGGGGHRTGENTPGTGYGMLKEAAAKYYPEHELVCRWSAQDCHTIDSVPYIGKYSPSTPNLYVATGFKKWGMTGSMVSAGILSDMITGVKNPYEDLYTPHRFQVSASMVSLLDETRHVASGLLIDKLKPVKKHLDTISNGQGGIIEEDGQKMGVYKEKDGKTHCVSITCTHLGCQLAWNAEELTWDCPCHGSRFSYTGELIDNPALEDIHYEEA</sequence>
<name>A0A6S6R0H6_9FIRM</name>
<dbReference type="Proteomes" id="UP000515561">
    <property type="component" value="Chromosome"/>
</dbReference>
<organism evidence="6 7">
    <name type="scientific">Anaerocolumna cellulosilytica</name>
    <dbReference type="NCBI Taxonomy" id="433286"/>
    <lineage>
        <taxon>Bacteria</taxon>
        <taxon>Bacillati</taxon>
        <taxon>Bacillota</taxon>
        <taxon>Clostridia</taxon>
        <taxon>Lachnospirales</taxon>
        <taxon>Lachnospiraceae</taxon>
        <taxon>Anaerocolumna</taxon>
    </lineage>
</organism>
<keyword evidence="5" id="KW-1015">Disulfide bond</keyword>
<gene>
    <name evidence="6" type="ORF">acsn021_03100</name>
</gene>
<dbReference type="EMBL" id="AP023367">
    <property type="protein sequence ID" value="BCJ92741.1"/>
    <property type="molecule type" value="Genomic_DNA"/>
</dbReference>
<dbReference type="GO" id="GO:0046872">
    <property type="term" value="F:metal ion binding"/>
    <property type="evidence" value="ECO:0007669"/>
    <property type="project" value="UniProtKB-KW"/>
</dbReference>
<dbReference type="InterPro" id="IPR036188">
    <property type="entry name" value="FAD/NAD-bd_sf"/>
</dbReference>
<dbReference type="GO" id="GO:0016020">
    <property type="term" value="C:membrane"/>
    <property type="evidence" value="ECO:0007669"/>
    <property type="project" value="InterPro"/>
</dbReference>
<evidence type="ECO:0000256" key="2">
    <source>
        <dbReference type="ARBA" id="ARBA00022723"/>
    </source>
</evidence>
<dbReference type="PRINTS" id="PR00162">
    <property type="entry name" value="RIESKE"/>
</dbReference>
<keyword evidence="4" id="KW-0411">Iron-sulfur</keyword>
<dbReference type="SUPFAM" id="SSF50022">
    <property type="entry name" value="ISP domain"/>
    <property type="match status" value="1"/>
</dbReference>
<dbReference type="Gene3D" id="3.30.9.10">
    <property type="entry name" value="D-Amino Acid Oxidase, subunit A, domain 2"/>
    <property type="match status" value="1"/>
</dbReference>
<keyword evidence="1" id="KW-0001">2Fe-2S</keyword>
<dbReference type="PROSITE" id="PS51296">
    <property type="entry name" value="RIESKE"/>
    <property type="match status" value="1"/>
</dbReference>
<keyword evidence="2" id="KW-0479">Metal-binding</keyword>
<evidence type="ECO:0000256" key="3">
    <source>
        <dbReference type="ARBA" id="ARBA00023004"/>
    </source>
</evidence>
<evidence type="ECO:0000313" key="7">
    <source>
        <dbReference type="Proteomes" id="UP000515561"/>
    </source>
</evidence>